<evidence type="ECO:0000313" key="3">
    <source>
        <dbReference type="Proteomes" id="UP001374584"/>
    </source>
</evidence>
<dbReference type="AlphaFoldDB" id="A0AAN9QUL1"/>
<name>A0AAN9QUL1_PHACN</name>
<keyword evidence="3" id="KW-1185">Reference proteome</keyword>
<keyword evidence="1" id="KW-1133">Transmembrane helix</keyword>
<comment type="caution">
    <text evidence="2">The sequence shown here is derived from an EMBL/GenBank/DDBJ whole genome shotgun (WGS) entry which is preliminary data.</text>
</comment>
<dbReference type="EMBL" id="JAYMYR010000008">
    <property type="protein sequence ID" value="KAK7348437.1"/>
    <property type="molecule type" value="Genomic_DNA"/>
</dbReference>
<reference evidence="2 3" key="1">
    <citation type="submission" date="2024-01" db="EMBL/GenBank/DDBJ databases">
        <title>The genomes of 5 underutilized Papilionoideae crops provide insights into root nodulation and disease resistanc.</title>
        <authorList>
            <person name="Jiang F."/>
        </authorList>
    </citation>
    <scope>NUCLEOTIDE SEQUENCE [LARGE SCALE GENOMIC DNA]</scope>
    <source>
        <strain evidence="2">JINMINGXINNONG_FW02</strain>
        <tissue evidence="2">Leaves</tissue>
    </source>
</reference>
<feature type="transmembrane region" description="Helical" evidence="1">
    <location>
        <begin position="86"/>
        <end position="107"/>
    </location>
</feature>
<gene>
    <name evidence="2" type="ORF">VNO80_22994</name>
</gene>
<organism evidence="2 3">
    <name type="scientific">Phaseolus coccineus</name>
    <name type="common">Scarlet runner bean</name>
    <name type="synonym">Phaseolus multiflorus</name>
    <dbReference type="NCBI Taxonomy" id="3886"/>
    <lineage>
        <taxon>Eukaryota</taxon>
        <taxon>Viridiplantae</taxon>
        <taxon>Streptophyta</taxon>
        <taxon>Embryophyta</taxon>
        <taxon>Tracheophyta</taxon>
        <taxon>Spermatophyta</taxon>
        <taxon>Magnoliopsida</taxon>
        <taxon>eudicotyledons</taxon>
        <taxon>Gunneridae</taxon>
        <taxon>Pentapetalae</taxon>
        <taxon>rosids</taxon>
        <taxon>fabids</taxon>
        <taxon>Fabales</taxon>
        <taxon>Fabaceae</taxon>
        <taxon>Papilionoideae</taxon>
        <taxon>50 kb inversion clade</taxon>
        <taxon>NPAAA clade</taxon>
        <taxon>indigoferoid/millettioid clade</taxon>
        <taxon>Phaseoleae</taxon>
        <taxon>Phaseolus</taxon>
    </lineage>
</organism>
<proteinExistence type="predicted"/>
<sequence length="194" mass="22358">MLSHTFPIIKVERIGEKRWERSECGLVVLRPLTNDVVLSTEYVDLRRGTPYLSLTLTATNSRFFLIHFSSFRYISYICVQVQQISLPLLSYTVHTFSLLCFGLQPLLHSPQRFHTHNKPISVMSVLYPSLLFFLCFILPLVTICLAFVSDCNATKYLVPVLTLRFWPILVRENDVPSCVEGHISHIRNGMNQLQ</sequence>
<dbReference type="Proteomes" id="UP001374584">
    <property type="component" value="Unassembled WGS sequence"/>
</dbReference>
<evidence type="ECO:0000256" key="1">
    <source>
        <dbReference type="SAM" id="Phobius"/>
    </source>
</evidence>
<keyword evidence="1" id="KW-0812">Transmembrane</keyword>
<keyword evidence="1" id="KW-0472">Membrane</keyword>
<accession>A0AAN9QUL1</accession>
<protein>
    <submittedName>
        <fullName evidence="2">Uncharacterized protein</fullName>
    </submittedName>
</protein>
<feature type="transmembrane region" description="Helical" evidence="1">
    <location>
        <begin position="127"/>
        <end position="148"/>
    </location>
</feature>
<evidence type="ECO:0000313" key="2">
    <source>
        <dbReference type="EMBL" id="KAK7348437.1"/>
    </source>
</evidence>